<dbReference type="Proteomes" id="UP001287286">
    <property type="component" value="Unassembled WGS sequence"/>
</dbReference>
<keyword evidence="3" id="KW-1185">Reference proteome</keyword>
<proteinExistence type="predicted"/>
<evidence type="ECO:0000313" key="3">
    <source>
        <dbReference type="Proteomes" id="UP001287286"/>
    </source>
</evidence>
<sequence length="610" mass="65951">MRCPDGGRRPPGQQRLRQRVPTSLVADEGEAPKPPAAPPAAALRLCRVVDVVRPGRGHQQSLPAPAHTRGGCFLACTPRWAARAGALETAPAPAVGGASEGRRLTSCARPSIIHPRMDGTPSIHLTFLNRRRSAACARIRNTRPPTAATHHESGPAPAGGLSPTRRIRVQSMRWPLHSFSPVLWAPPESSATLAHVHSSPCPWARETPKLVFPRTHARTLERMCVHASRQTARQEMGTCIVHLGSHLKGARAGHPAAARPRRLPFSPDSLWHGWPAGARCGVPEGASRGQTFFSSLHFATLAHEFDAAALPPFSQAPSNGPFPISALPIRSRSILAPKALIAPSSRVAVLSHHSLGSCHASRAIDRQPKPLRSAHPVDVQSYIIIPAEQGWRQAPAARDPGIQGALTPPKGRVERHAGAARLTGNSAQPSCIACMPMDLKSRLRSDSMGMEAWKHPPKPRIQRPANNTLCPGHHPTFVASSPRFQLTSPAHVPHWNSSNLTATHFSHALGAVDALEHGDFAPSCVSRRIPRHLHCASARVLHGPRPALDNTPRQTLYSVPGLQLGPMLHQAMLYPDSKRQRVLYLCTSIPNPGPSIVVIWRDRPRPCRPS</sequence>
<evidence type="ECO:0000256" key="1">
    <source>
        <dbReference type="SAM" id="MobiDB-lite"/>
    </source>
</evidence>
<feature type="region of interest" description="Disordered" evidence="1">
    <location>
        <begin position="143"/>
        <end position="163"/>
    </location>
</feature>
<organism evidence="2 3">
    <name type="scientific">Purpureocillium lilacinum</name>
    <name type="common">Paecilomyces lilacinus</name>
    <dbReference type="NCBI Taxonomy" id="33203"/>
    <lineage>
        <taxon>Eukaryota</taxon>
        <taxon>Fungi</taxon>
        <taxon>Dikarya</taxon>
        <taxon>Ascomycota</taxon>
        <taxon>Pezizomycotina</taxon>
        <taxon>Sordariomycetes</taxon>
        <taxon>Hypocreomycetidae</taxon>
        <taxon>Hypocreales</taxon>
        <taxon>Ophiocordycipitaceae</taxon>
        <taxon>Purpureocillium</taxon>
    </lineage>
</organism>
<reference evidence="2 3" key="1">
    <citation type="journal article" date="2024" name="Microbiol. Resour. Announc.">
        <title>Genome annotations for the ascomycete fungi Trichoderma harzianum, Trichoderma aggressivum, and Purpureocillium lilacinum.</title>
        <authorList>
            <person name="Beijen E.P.W."/>
            <person name="Ohm R.A."/>
        </authorList>
    </citation>
    <scope>NUCLEOTIDE SEQUENCE [LARGE SCALE GENOMIC DNA]</scope>
    <source>
        <strain evidence="2 3">CBS 150709</strain>
    </source>
</reference>
<feature type="region of interest" description="Disordered" evidence="1">
    <location>
        <begin position="1"/>
        <end position="39"/>
    </location>
</feature>
<comment type="caution">
    <text evidence="2">The sequence shown here is derived from an EMBL/GenBank/DDBJ whole genome shotgun (WGS) entry which is preliminary data.</text>
</comment>
<dbReference type="EMBL" id="JAWRVI010000010">
    <property type="protein sequence ID" value="KAK4091983.1"/>
    <property type="molecule type" value="Genomic_DNA"/>
</dbReference>
<accession>A0ABR0C8A8</accession>
<gene>
    <name evidence="2" type="ORF">Purlil1_3822</name>
</gene>
<protein>
    <submittedName>
        <fullName evidence="2">Uncharacterized protein</fullName>
    </submittedName>
</protein>
<evidence type="ECO:0000313" key="2">
    <source>
        <dbReference type="EMBL" id="KAK4091983.1"/>
    </source>
</evidence>
<name>A0ABR0C8A8_PURLI</name>